<dbReference type="InterPro" id="IPR023213">
    <property type="entry name" value="CAT-like_dom_sf"/>
</dbReference>
<dbReference type="Gene3D" id="4.10.320.10">
    <property type="entry name" value="E3-binding domain"/>
    <property type="match status" value="1"/>
</dbReference>
<dbReference type="PROSITE" id="PS00189">
    <property type="entry name" value="LIPOYL"/>
    <property type="match status" value="1"/>
</dbReference>
<evidence type="ECO:0000259" key="10">
    <source>
        <dbReference type="PROSITE" id="PS50968"/>
    </source>
</evidence>
<dbReference type="SUPFAM" id="SSF47005">
    <property type="entry name" value="Peripheral subunit-binding domain of 2-oxo acid dehydrogenase complex"/>
    <property type="match status" value="1"/>
</dbReference>
<dbReference type="Gene3D" id="3.30.559.10">
    <property type="entry name" value="Chloramphenicol acetyltransferase-like domain"/>
    <property type="match status" value="1"/>
</dbReference>
<evidence type="ECO:0000259" key="11">
    <source>
        <dbReference type="PROSITE" id="PS51826"/>
    </source>
</evidence>
<evidence type="ECO:0000256" key="7">
    <source>
        <dbReference type="ARBA" id="ARBA00048370"/>
    </source>
</evidence>
<comment type="subunit">
    <text evidence="2">Forms a 24-polypeptide structural core with octahedral symmetry.</text>
</comment>
<dbReference type="EMBL" id="JBHRTR010000005">
    <property type="protein sequence ID" value="MFC3225914.1"/>
    <property type="molecule type" value="Genomic_DNA"/>
</dbReference>
<dbReference type="PANTHER" id="PTHR23151:SF90">
    <property type="entry name" value="DIHYDROLIPOYLLYSINE-RESIDUE ACETYLTRANSFERASE COMPONENT OF PYRUVATE DEHYDROGENASE COMPLEX, MITOCHONDRIAL-RELATED"/>
    <property type="match status" value="1"/>
</dbReference>
<dbReference type="RefSeq" id="WP_379897655.1">
    <property type="nucleotide sequence ID" value="NZ_JBHRTR010000005.1"/>
</dbReference>
<evidence type="ECO:0000256" key="4">
    <source>
        <dbReference type="ARBA" id="ARBA00022823"/>
    </source>
</evidence>
<dbReference type="InterPro" id="IPR004167">
    <property type="entry name" value="PSBD"/>
</dbReference>
<dbReference type="SUPFAM" id="SSF52777">
    <property type="entry name" value="CoA-dependent acyltransferases"/>
    <property type="match status" value="1"/>
</dbReference>
<accession>A0ABV7KV08</accession>
<evidence type="ECO:0000256" key="6">
    <source>
        <dbReference type="ARBA" id="ARBA00025211"/>
    </source>
</evidence>
<dbReference type="Proteomes" id="UP001595528">
    <property type="component" value="Unassembled WGS sequence"/>
</dbReference>
<keyword evidence="3 8" id="KW-0808">Transferase</keyword>
<dbReference type="InterPro" id="IPR045257">
    <property type="entry name" value="E2/Pdx1"/>
</dbReference>
<feature type="domain" description="Peripheral subunit-binding (PSBD)" evidence="11">
    <location>
        <begin position="150"/>
        <end position="187"/>
    </location>
</feature>
<dbReference type="GO" id="GO:0004742">
    <property type="term" value="F:dihydrolipoyllysine-residue acetyltransferase activity"/>
    <property type="evidence" value="ECO:0007669"/>
    <property type="project" value="UniProtKB-EC"/>
</dbReference>
<evidence type="ECO:0000256" key="8">
    <source>
        <dbReference type="RuleBase" id="RU361137"/>
    </source>
</evidence>
<evidence type="ECO:0000256" key="2">
    <source>
        <dbReference type="ARBA" id="ARBA00011484"/>
    </source>
</evidence>
<dbReference type="CDD" id="cd06849">
    <property type="entry name" value="lipoyl_domain"/>
    <property type="match status" value="1"/>
</dbReference>
<dbReference type="Pfam" id="PF00198">
    <property type="entry name" value="2-oxoacid_dh"/>
    <property type="match status" value="1"/>
</dbReference>
<evidence type="ECO:0000256" key="9">
    <source>
        <dbReference type="SAM" id="MobiDB-lite"/>
    </source>
</evidence>
<keyword evidence="4 8" id="KW-0450">Lipoyl</keyword>
<protein>
    <recommendedName>
        <fullName evidence="8">Acetyltransferase component of pyruvate dehydrogenase complex</fullName>
        <ecNumber evidence="8">2.3.1.12</ecNumber>
    </recommendedName>
</protein>
<comment type="caution">
    <text evidence="12">The sequence shown here is derived from an EMBL/GenBank/DDBJ whole genome shotgun (WGS) entry which is preliminary data.</text>
</comment>
<organism evidence="12 13">
    <name type="scientific">Marinibaculum pumilum</name>
    <dbReference type="NCBI Taxonomy" id="1766165"/>
    <lineage>
        <taxon>Bacteria</taxon>
        <taxon>Pseudomonadati</taxon>
        <taxon>Pseudomonadota</taxon>
        <taxon>Alphaproteobacteria</taxon>
        <taxon>Rhodospirillales</taxon>
        <taxon>Rhodospirillaceae</taxon>
        <taxon>Marinibaculum</taxon>
    </lineage>
</organism>
<keyword evidence="13" id="KW-1185">Reference proteome</keyword>
<evidence type="ECO:0000256" key="5">
    <source>
        <dbReference type="ARBA" id="ARBA00023315"/>
    </source>
</evidence>
<comment type="similarity">
    <text evidence="1 8">Belongs to the 2-oxoacid dehydrogenase family.</text>
</comment>
<comment type="cofactor">
    <cofactor evidence="8">
        <name>(R)-lipoate</name>
        <dbReference type="ChEBI" id="CHEBI:83088"/>
    </cofactor>
    <text evidence="8">Binds 1 lipoyl cofactor covalently.</text>
</comment>
<feature type="compositionally biased region" description="Low complexity" evidence="9">
    <location>
        <begin position="112"/>
        <end position="144"/>
    </location>
</feature>
<keyword evidence="12" id="KW-0670">Pyruvate</keyword>
<dbReference type="EC" id="2.3.1.12" evidence="8"/>
<evidence type="ECO:0000256" key="3">
    <source>
        <dbReference type="ARBA" id="ARBA00022679"/>
    </source>
</evidence>
<dbReference type="SUPFAM" id="SSF51230">
    <property type="entry name" value="Single hybrid motif"/>
    <property type="match status" value="1"/>
</dbReference>
<dbReference type="PANTHER" id="PTHR23151">
    <property type="entry name" value="DIHYDROLIPOAMIDE ACETYL/SUCCINYL-TRANSFERASE-RELATED"/>
    <property type="match status" value="1"/>
</dbReference>
<dbReference type="PROSITE" id="PS51826">
    <property type="entry name" value="PSBD"/>
    <property type="match status" value="1"/>
</dbReference>
<dbReference type="Gene3D" id="2.40.50.100">
    <property type="match status" value="1"/>
</dbReference>
<reference evidence="13" key="1">
    <citation type="journal article" date="2019" name="Int. J. Syst. Evol. Microbiol.">
        <title>The Global Catalogue of Microorganisms (GCM) 10K type strain sequencing project: providing services to taxonomists for standard genome sequencing and annotation.</title>
        <authorList>
            <consortium name="The Broad Institute Genomics Platform"/>
            <consortium name="The Broad Institute Genome Sequencing Center for Infectious Disease"/>
            <person name="Wu L."/>
            <person name="Ma J."/>
        </authorList>
    </citation>
    <scope>NUCLEOTIDE SEQUENCE [LARGE SCALE GENOMIC DNA]</scope>
    <source>
        <strain evidence="13">KCTC 42964</strain>
    </source>
</reference>
<evidence type="ECO:0000256" key="1">
    <source>
        <dbReference type="ARBA" id="ARBA00007317"/>
    </source>
</evidence>
<dbReference type="InterPro" id="IPR006257">
    <property type="entry name" value="LAT1"/>
</dbReference>
<dbReference type="InterPro" id="IPR003016">
    <property type="entry name" value="2-oxoA_DH_lipoyl-BS"/>
</dbReference>
<feature type="domain" description="Lipoyl-binding" evidence="10">
    <location>
        <begin position="2"/>
        <end position="78"/>
    </location>
</feature>
<name>A0ABV7KV08_9PROT</name>
<dbReference type="InterPro" id="IPR011053">
    <property type="entry name" value="Single_hybrid_motif"/>
</dbReference>
<comment type="function">
    <text evidence="6">The pyruvate dehydrogenase complex catalyzes the overall conversion of pyruvate to acetyl-CoA and CO(2). It contains multiple copies of three enzymatic components: pyruvate dehydrogenase (E1), dihydrolipoamide acetyltransferase (E2) and lipoamide dehydrogenase (E3).</text>
</comment>
<dbReference type="NCBIfam" id="TIGR01349">
    <property type="entry name" value="PDHac_trf_mito"/>
    <property type="match status" value="1"/>
</dbReference>
<gene>
    <name evidence="12" type="ORF">ACFOGJ_01640</name>
</gene>
<dbReference type="InterPro" id="IPR000089">
    <property type="entry name" value="Biotin_lipoyl"/>
</dbReference>
<dbReference type="InterPro" id="IPR036625">
    <property type="entry name" value="E3-bd_dom_sf"/>
</dbReference>
<sequence>MAIPILMPALSPTMTEGKLSAWLIKEGDTVSAGDVMAEIETDKATMEFEAVDEGVLGKILVAEGTEGVAVNTPIAVLLEEGEKIEDVDLDAMKAGEGAPVGPPPAEEGDSGAQAEKAPEPAKAAAATPAAAPSGGDGKAPAAPKGDGRIFASPLARRLAKQAGLDLSGIKGSGPHGRIVKRDVEGAEAQPAAKQAAAAKPAAAAPAAAAPAEIVIPEGVGYDEVPLSSMRKTIARRLTEAKQTIPHIYLTVDVELDALLALRKELNAKAPEGVKLSVNDFVIRAMALALKRVPDANASFAGDRIIRYHNADIGVAVALPDNGLITPIVFKADTKGLAAISEEVKEKAGRARERKLKPEEYQGGGFAISNLGMYGIKDFAAVVNPPHGGILAVGMGEQRPVVKDGALAVATVMTCTLSTDHRVVDGALGAQLLAAFKGFVEDPMTMML</sequence>
<dbReference type="Pfam" id="PF02817">
    <property type="entry name" value="E3_binding"/>
    <property type="match status" value="1"/>
</dbReference>
<comment type="catalytic activity">
    <reaction evidence="7 8">
        <text>N(6)-[(R)-dihydrolipoyl]-L-lysyl-[protein] + acetyl-CoA = N(6)-[(R)-S(8)-acetyldihydrolipoyl]-L-lysyl-[protein] + CoA</text>
        <dbReference type="Rhea" id="RHEA:17017"/>
        <dbReference type="Rhea" id="RHEA-COMP:10475"/>
        <dbReference type="Rhea" id="RHEA-COMP:10478"/>
        <dbReference type="ChEBI" id="CHEBI:57287"/>
        <dbReference type="ChEBI" id="CHEBI:57288"/>
        <dbReference type="ChEBI" id="CHEBI:83100"/>
        <dbReference type="ChEBI" id="CHEBI:83111"/>
        <dbReference type="EC" id="2.3.1.12"/>
    </reaction>
</comment>
<dbReference type="PROSITE" id="PS50968">
    <property type="entry name" value="BIOTINYL_LIPOYL"/>
    <property type="match status" value="1"/>
</dbReference>
<evidence type="ECO:0000313" key="13">
    <source>
        <dbReference type="Proteomes" id="UP001595528"/>
    </source>
</evidence>
<proteinExistence type="inferred from homology"/>
<dbReference type="Pfam" id="PF00364">
    <property type="entry name" value="Biotin_lipoyl"/>
    <property type="match status" value="1"/>
</dbReference>
<feature type="region of interest" description="Disordered" evidence="9">
    <location>
        <begin position="93"/>
        <end position="148"/>
    </location>
</feature>
<dbReference type="InterPro" id="IPR001078">
    <property type="entry name" value="2-oxoacid_DH_actylTfrase"/>
</dbReference>
<evidence type="ECO:0000313" key="12">
    <source>
        <dbReference type="EMBL" id="MFC3225914.1"/>
    </source>
</evidence>
<keyword evidence="5 8" id="KW-0012">Acyltransferase</keyword>